<proteinExistence type="predicted"/>
<organism evidence="1 2">
    <name type="scientific">Flaviramulus aquimarinus</name>
    <dbReference type="NCBI Taxonomy" id="1170456"/>
    <lineage>
        <taxon>Bacteria</taxon>
        <taxon>Pseudomonadati</taxon>
        <taxon>Bacteroidota</taxon>
        <taxon>Flavobacteriia</taxon>
        <taxon>Flavobacteriales</taxon>
        <taxon>Flavobacteriaceae</taxon>
        <taxon>Flaviramulus</taxon>
    </lineage>
</organism>
<evidence type="ECO:0000313" key="2">
    <source>
        <dbReference type="Proteomes" id="UP001500433"/>
    </source>
</evidence>
<sequence>MKVLGIRNSPTDIRFAISEKINGSITLENISGENKLVFPKHLTMLSEKVGWLYQEFDNILSNNPDIKIIAVKQNENVSTKYSKVQETAFYDSIAHLIGNHKGIPVKSYVYNNIGTRSKEVQNFAESYTGKTTKYWNSKMADAIAVTIKELK</sequence>
<comment type="caution">
    <text evidence="1">The sequence shown here is derived from an EMBL/GenBank/DDBJ whole genome shotgun (WGS) entry which is preliminary data.</text>
</comment>
<gene>
    <name evidence="1" type="ORF">GCM10023311_23220</name>
</gene>
<dbReference type="EMBL" id="BAABJH010000006">
    <property type="protein sequence ID" value="GAA4897798.1"/>
    <property type="molecule type" value="Genomic_DNA"/>
</dbReference>
<protein>
    <recommendedName>
        <fullName evidence="3">Holliday junction resolvase</fullName>
    </recommendedName>
</protein>
<evidence type="ECO:0000313" key="1">
    <source>
        <dbReference type="EMBL" id="GAA4897798.1"/>
    </source>
</evidence>
<accession>A0ABP9FCC0</accession>
<keyword evidence="2" id="KW-1185">Reference proteome</keyword>
<name>A0ABP9FCC0_9FLAO</name>
<reference evidence="2" key="1">
    <citation type="journal article" date="2019" name="Int. J. Syst. Evol. Microbiol.">
        <title>The Global Catalogue of Microorganisms (GCM) 10K type strain sequencing project: providing services to taxonomists for standard genome sequencing and annotation.</title>
        <authorList>
            <consortium name="The Broad Institute Genomics Platform"/>
            <consortium name="The Broad Institute Genome Sequencing Center for Infectious Disease"/>
            <person name="Wu L."/>
            <person name="Ma J."/>
        </authorList>
    </citation>
    <scope>NUCLEOTIDE SEQUENCE [LARGE SCALE GENOMIC DNA]</scope>
    <source>
        <strain evidence="2">JCM 18274</strain>
    </source>
</reference>
<evidence type="ECO:0008006" key="3">
    <source>
        <dbReference type="Google" id="ProtNLM"/>
    </source>
</evidence>
<dbReference type="RefSeq" id="WP_345274322.1">
    <property type="nucleotide sequence ID" value="NZ_BAABJH010000006.1"/>
</dbReference>
<dbReference type="Proteomes" id="UP001500433">
    <property type="component" value="Unassembled WGS sequence"/>
</dbReference>